<evidence type="ECO:0000256" key="2">
    <source>
        <dbReference type="ARBA" id="ARBA00022525"/>
    </source>
</evidence>
<name>A0A9X4SG17_9LACT</name>
<dbReference type="NCBIfam" id="TIGR01167">
    <property type="entry name" value="LPXTG_anchor"/>
    <property type="match status" value="1"/>
</dbReference>
<keyword evidence="2" id="KW-0964">Secreted</keyword>
<dbReference type="EMBL" id="JAMWFV010000048">
    <property type="protein sequence ID" value="MDG6146307.1"/>
    <property type="molecule type" value="Genomic_DNA"/>
</dbReference>
<reference evidence="7" key="1">
    <citation type="submission" date="2022-06" db="EMBL/GenBank/DDBJ databases">
        <title>Lactococcus from bovine mastitis in China.</title>
        <authorList>
            <person name="Lin Y."/>
            <person name="Han B."/>
        </authorList>
    </citation>
    <scope>NUCLEOTIDE SEQUENCE</scope>
    <source>
        <strain evidence="7">Ningxia-I-26</strain>
    </source>
</reference>
<comment type="caution">
    <text evidence="7">The sequence shown here is derived from an EMBL/GenBank/DDBJ whole genome shotgun (WGS) entry which is preliminary data.</text>
</comment>
<organism evidence="7 8">
    <name type="scientific">Lactococcus formosensis</name>
    <dbReference type="NCBI Taxonomy" id="1281486"/>
    <lineage>
        <taxon>Bacteria</taxon>
        <taxon>Bacillati</taxon>
        <taxon>Bacillota</taxon>
        <taxon>Bacilli</taxon>
        <taxon>Lactobacillales</taxon>
        <taxon>Streptococcaceae</taxon>
        <taxon>Lactococcus</taxon>
    </lineage>
</organism>
<evidence type="ECO:0000313" key="8">
    <source>
        <dbReference type="Proteomes" id="UP001153199"/>
    </source>
</evidence>
<keyword evidence="5" id="KW-1133">Transmembrane helix</keyword>
<protein>
    <submittedName>
        <fullName evidence="7">LPXTG cell wall anchor domain-containing protein</fullName>
    </submittedName>
</protein>
<dbReference type="InterPro" id="IPR019931">
    <property type="entry name" value="LPXTG_anchor"/>
</dbReference>
<gene>
    <name evidence="7" type="ORF">NF717_11710</name>
</gene>
<sequence>MQQNRLLPATGGKGIYIFQVIGTFMMMIALIFLKKSRNQS</sequence>
<keyword evidence="3" id="KW-0732">Signal</keyword>
<feature type="transmembrane region" description="Helical" evidence="5">
    <location>
        <begin position="15"/>
        <end position="33"/>
    </location>
</feature>
<dbReference type="Proteomes" id="UP001153199">
    <property type="component" value="Unassembled WGS sequence"/>
</dbReference>
<evidence type="ECO:0000256" key="1">
    <source>
        <dbReference type="ARBA" id="ARBA00022512"/>
    </source>
</evidence>
<proteinExistence type="predicted"/>
<keyword evidence="4" id="KW-0572">Peptidoglycan-anchor</keyword>
<evidence type="ECO:0000313" key="7">
    <source>
        <dbReference type="EMBL" id="MDG6146307.1"/>
    </source>
</evidence>
<dbReference type="AlphaFoldDB" id="A0A9X4SG17"/>
<keyword evidence="5" id="KW-0472">Membrane</keyword>
<dbReference type="RefSeq" id="WP_369128148.1">
    <property type="nucleotide sequence ID" value="NZ_JAMWFM010000028.1"/>
</dbReference>
<evidence type="ECO:0000256" key="5">
    <source>
        <dbReference type="SAM" id="Phobius"/>
    </source>
</evidence>
<evidence type="ECO:0000259" key="6">
    <source>
        <dbReference type="Pfam" id="PF00746"/>
    </source>
</evidence>
<keyword evidence="8" id="KW-1185">Reference proteome</keyword>
<accession>A0A9X4SG17</accession>
<evidence type="ECO:0000256" key="3">
    <source>
        <dbReference type="ARBA" id="ARBA00022729"/>
    </source>
</evidence>
<keyword evidence="5" id="KW-0812">Transmembrane</keyword>
<keyword evidence="1" id="KW-0134">Cell wall</keyword>
<evidence type="ECO:0000256" key="4">
    <source>
        <dbReference type="ARBA" id="ARBA00023088"/>
    </source>
</evidence>
<feature type="domain" description="Gram-positive cocci surface proteins LPxTG" evidence="6">
    <location>
        <begin position="5"/>
        <end position="39"/>
    </location>
</feature>
<dbReference type="Pfam" id="PF00746">
    <property type="entry name" value="Gram_pos_anchor"/>
    <property type="match status" value="1"/>
</dbReference>